<dbReference type="Pfam" id="PF01451">
    <property type="entry name" value="LMWPc"/>
    <property type="match status" value="1"/>
</dbReference>
<comment type="subcellular location">
    <subcellularLocation>
        <location evidence="1">Cytoplasm</location>
    </subcellularLocation>
</comment>
<dbReference type="PANTHER" id="PTHR17490">
    <property type="entry name" value="SUA5"/>
    <property type="match status" value="1"/>
</dbReference>
<evidence type="ECO:0000256" key="11">
    <source>
        <dbReference type="ARBA" id="ARBA00048366"/>
    </source>
</evidence>
<accession>A0A9W6CFS2</accession>
<keyword evidence="16" id="KW-1185">Reference proteome</keyword>
<name>A0A9W6CFS2_9FIRM</name>
<sequence length="541" mass="60769">MVSRNVCSEGFRKEDECVIIKFMETRIEKIDRMQIDETIMETAGEIIKQGGLVAFPTETVYGLGANALDEEAARKTYAAKGRPSDNPLIVHIAEKDALDGIVEEIPAGTRTLVDKFWPGPLTLILKKNERVPYGTTGGLDTVAVRMPDDEIALQLIRKGGGYVSAPSANTSGRPSPTTAQHVAEDLDGKIDMILDGGSVNIGVESTILDMTCVPPMILRPGAVTKEMLEEVIGEVRMDQTLISENSSQAPKAPGMKYRHYAPKAQMILIEGKPSDTVLAIKQLAYDKAMFGKKENGEGYRIGIIATAETMSQYTYGTVKSIGSRENRRTITKNLYGILREFDEEGVDIIYSEGFFGEAIDTAIMNRLLKAAGHKRIPASEIIKLQEYRKIIFVSKDDNCRGPMAERLLQRQILLQEYDIQSRGMIVLFPEPLNPKAEEIMRRNGVDTTEHEALPFEEKDITPDTLILTMEKAQKRKIITEYGFHSNIFTLGEYIGEEKEVESMYGKSLEEYEESYMELENYMRKLARKLNMEAKEKWEEYI</sequence>
<evidence type="ECO:0000256" key="6">
    <source>
        <dbReference type="ARBA" id="ARBA00022694"/>
    </source>
</evidence>
<dbReference type="GO" id="GO:0008033">
    <property type="term" value="P:tRNA processing"/>
    <property type="evidence" value="ECO:0007669"/>
    <property type="project" value="UniProtKB-KW"/>
</dbReference>
<comment type="caution">
    <text evidence="14">The sequence shown here is derived from an EMBL/GenBank/DDBJ whole genome shotgun (WGS) entry which is preliminary data.</text>
</comment>
<dbReference type="EC" id="2.7.7.87" evidence="3"/>
<evidence type="ECO:0000256" key="7">
    <source>
        <dbReference type="ARBA" id="ARBA00022695"/>
    </source>
</evidence>
<protein>
    <recommendedName>
        <fullName evidence="10">L-threonylcarbamoyladenylate synthase</fullName>
        <ecNumber evidence="3">2.7.7.87</ecNumber>
    </recommendedName>
    <alternativeName>
        <fullName evidence="10">L-threonylcarbamoyladenylate synthase</fullName>
    </alternativeName>
</protein>
<reference evidence="14" key="4">
    <citation type="submission" date="2022-11" db="EMBL/GenBank/DDBJ databases">
        <title>Draft genome sequence of Sellimonas catena strain 18CBH55.</title>
        <authorList>
            <person name="Atsushi H."/>
            <person name="Moriya O."/>
            <person name="Mitsuo S."/>
        </authorList>
    </citation>
    <scope>NUCLEOTIDE SEQUENCE</scope>
    <source>
        <strain evidence="14">18CBH55</strain>
    </source>
</reference>
<dbReference type="InterPro" id="IPR038385">
    <property type="entry name" value="Sua5/YwlC_C"/>
</dbReference>
<evidence type="ECO:0000256" key="4">
    <source>
        <dbReference type="ARBA" id="ARBA00022490"/>
    </source>
</evidence>
<comment type="similarity">
    <text evidence="2">Belongs to the SUA5 family.</text>
</comment>
<evidence type="ECO:0000313" key="13">
    <source>
        <dbReference type="EMBL" id="GLG03589.1"/>
    </source>
</evidence>
<reference evidence="13" key="2">
    <citation type="submission" date="2022-11" db="EMBL/GenBank/DDBJ databases">
        <title>Draft genome sequence of Sellimonas catena strain 12EGH17.</title>
        <authorList>
            <person name="Hisatomi A."/>
            <person name="Ohkuma M."/>
            <person name="Sakamoto M."/>
        </authorList>
    </citation>
    <scope>NUCLEOTIDE SEQUENCE</scope>
    <source>
        <strain evidence="13">12EGH17</strain>
    </source>
</reference>
<keyword evidence="5" id="KW-0808">Transferase</keyword>
<dbReference type="NCBIfam" id="TIGR00057">
    <property type="entry name" value="L-threonylcarbamoyladenylate synthase"/>
    <property type="match status" value="1"/>
</dbReference>
<dbReference type="PROSITE" id="PS51163">
    <property type="entry name" value="YRDC"/>
    <property type="match status" value="1"/>
</dbReference>
<reference evidence="14 16" key="5">
    <citation type="journal article" date="2023" name="Int. J. Syst. Evol. Microbiol.">
        <title>Sellimonas catena sp. nov., isolated from human faeces.</title>
        <authorList>
            <person name="Hisatomi A."/>
            <person name="Ohkuma M."/>
            <person name="Sakamoto M."/>
        </authorList>
    </citation>
    <scope>NUCLEOTIDE SEQUENCE</scope>
    <source>
        <strain evidence="13 16">12EGH17</strain>
        <strain evidence="14">18CBH55</strain>
    </source>
</reference>
<dbReference type="Gene3D" id="3.40.50.2300">
    <property type="match status" value="1"/>
</dbReference>
<dbReference type="EMBL" id="BSBO01000005">
    <property type="protein sequence ID" value="GLG03589.1"/>
    <property type="molecule type" value="Genomic_DNA"/>
</dbReference>
<dbReference type="SUPFAM" id="SSF52788">
    <property type="entry name" value="Phosphotyrosine protein phosphatases I"/>
    <property type="match status" value="1"/>
</dbReference>
<evidence type="ECO:0000256" key="8">
    <source>
        <dbReference type="ARBA" id="ARBA00022741"/>
    </source>
</evidence>
<evidence type="ECO:0000256" key="10">
    <source>
        <dbReference type="ARBA" id="ARBA00029774"/>
    </source>
</evidence>
<dbReference type="GO" id="GO:0003725">
    <property type="term" value="F:double-stranded RNA binding"/>
    <property type="evidence" value="ECO:0007669"/>
    <property type="project" value="InterPro"/>
</dbReference>
<evidence type="ECO:0000313" key="15">
    <source>
        <dbReference type="Proteomes" id="UP001145094"/>
    </source>
</evidence>
<dbReference type="InterPro" id="IPR006070">
    <property type="entry name" value="Sua5-like_dom"/>
</dbReference>
<dbReference type="AlphaFoldDB" id="A0A9W6CFS2"/>
<dbReference type="Gene3D" id="3.40.50.11030">
    <property type="entry name" value="Threonylcarbamoyl-AMP synthase, C-terminal domain"/>
    <property type="match status" value="1"/>
</dbReference>
<dbReference type="EMBL" id="BSCH01000014">
    <property type="protein sequence ID" value="GLG90880.1"/>
    <property type="molecule type" value="Genomic_DNA"/>
</dbReference>
<organism evidence="14 15">
    <name type="scientific">Sellimonas catena</name>
    <dbReference type="NCBI Taxonomy" id="2994035"/>
    <lineage>
        <taxon>Bacteria</taxon>
        <taxon>Bacillati</taxon>
        <taxon>Bacillota</taxon>
        <taxon>Clostridia</taxon>
        <taxon>Lachnospirales</taxon>
        <taxon>Lachnospiraceae</taxon>
        <taxon>Sellimonas</taxon>
    </lineage>
</organism>
<keyword evidence="8" id="KW-0547">Nucleotide-binding</keyword>
<dbReference type="Pfam" id="PF03481">
    <property type="entry name" value="Sua5_C"/>
    <property type="match status" value="1"/>
</dbReference>
<keyword evidence="6" id="KW-0819">tRNA processing</keyword>
<dbReference type="GO" id="GO:0005737">
    <property type="term" value="C:cytoplasm"/>
    <property type="evidence" value="ECO:0007669"/>
    <property type="project" value="UniProtKB-SubCell"/>
</dbReference>
<dbReference type="InterPro" id="IPR036196">
    <property type="entry name" value="Ptyr_pPase_sf"/>
</dbReference>
<dbReference type="GO" id="GO:0006450">
    <property type="term" value="P:regulation of translational fidelity"/>
    <property type="evidence" value="ECO:0007669"/>
    <property type="project" value="TreeGrafter"/>
</dbReference>
<dbReference type="InterPro" id="IPR005145">
    <property type="entry name" value="Sua5_C"/>
</dbReference>
<proteinExistence type="inferred from homology"/>
<evidence type="ECO:0000256" key="9">
    <source>
        <dbReference type="ARBA" id="ARBA00022840"/>
    </source>
</evidence>
<comment type="catalytic activity">
    <reaction evidence="11">
        <text>L-threonine + hydrogencarbonate + ATP = L-threonylcarbamoyladenylate + diphosphate + H2O</text>
        <dbReference type="Rhea" id="RHEA:36407"/>
        <dbReference type="ChEBI" id="CHEBI:15377"/>
        <dbReference type="ChEBI" id="CHEBI:17544"/>
        <dbReference type="ChEBI" id="CHEBI:30616"/>
        <dbReference type="ChEBI" id="CHEBI:33019"/>
        <dbReference type="ChEBI" id="CHEBI:57926"/>
        <dbReference type="ChEBI" id="CHEBI:73682"/>
        <dbReference type="EC" id="2.7.7.87"/>
    </reaction>
</comment>
<dbReference type="Proteomes" id="UP001145094">
    <property type="component" value="Unassembled WGS sequence"/>
</dbReference>
<dbReference type="InterPro" id="IPR050156">
    <property type="entry name" value="TC-AMP_synthase_SUA5"/>
</dbReference>
<evidence type="ECO:0000313" key="14">
    <source>
        <dbReference type="EMBL" id="GLG90880.1"/>
    </source>
</evidence>
<evidence type="ECO:0000256" key="3">
    <source>
        <dbReference type="ARBA" id="ARBA00012584"/>
    </source>
</evidence>
<dbReference type="PANTHER" id="PTHR17490:SF16">
    <property type="entry name" value="THREONYLCARBAMOYL-AMP SYNTHASE"/>
    <property type="match status" value="1"/>
</dbReference>
<dbReference type="GO" id="GO:0000049">
    <property type="term" value="F:tRNA binding"/>
    <property type="evidence" value="ECO:0007669"/>
    <property type="project" value="TreeGrafter"/>
</dbReference>
<keyword evidence="9" id="KW-0067">ATP-binding</keyword>
<evidence type="ECO:0000256" key="5">
    <source>
        <dbReference type="ARBA" id="ARBA00022679"/>
    </source>
</evidence>
<dbReference type="InterPro" id="IPR017945">
    <property type="entry name" value="DHBP_synth_RibB-like_a/b_dom"/>
</dbReference>
<dbReference type="FunFam" id="3.90.870.10:FF:000009">
    <property type="entry name" value="Threonylcarbamoyl-AMP synthase, putative"/>
    <property type="match status" value="1"/>
</dbReference>
<keyword evidence="7" id="KW-0548">Nucleotidyltransferase</keyword>
<dbReference type="InterPro" id="IPR023485">
    <property type="entry name" value="Ptyr_pPase"/>
</dbReference>
<reference evidence="14" key="3">
    <citation type="submission" date="2022-11" db="EMBL/GenBank/DDBJ databases">
        <title>Draft genome sequence of Sellimonas catena strain 18CBH55.</title>
        <authorList>
            <person name="Hisatomi A."/>
            <person name="Ohkuma M."/>
            <person name="Sakamoto M."/>
        </authorList>
    </citation>
    <scope>NUCLEOTIDE SEQUENCE</scope>
    <source>
        <strain evidence="14">18CBH55</strain>
    </source>
</reference>
<keyword evidence="4" id="KW-0963">Cytoplasm</keyword>
<reference evidence="13" key="1">
    <citation type="submission" date="2022-11" db="EMBL/GenBank/DDBJ databases">
        <title>Draft genome sequence of Sellimonas catena strain 12EGH17.</title>
        <authorList>
            <person name="Atsushi H."/>
            <person name="Moriya O."/>
            <person name="Mitsuo S."/>
        </authorList>
    </citation>
    <scope>NUCLEOTIDE SEQUENCE</scope>
    <source>
        <strain evidence="13">12EGH17</strain>
    </source>
</reference>
<dbReference type="Pfam" id="PF01300">
    <property type="entry name" value="Sua5_yciO_yrdC"/>
    <property type="match status" value="1"/>
</dbReference>
<dbReference type="SUPFAM" id="SSF55821">
    <property type="entry name" value="YrdC/RibB"/>
    <property type="match status" value="1"/>
</dbReference>
<evidence type="ECO:0000256" key="1">
    <source>
        <dbReference type="ARBA" id="ARBA00004496"/>
    </source>
</evidence>
<dbReference type="GO" id="GO:0005524">
    <property type="term" value="F:ATP binding"/>
    <property type="evidence" value="ECO:0007669"/>
    <property type="project" value="UniProtKB-KW"/>
</dbReference>
<evidence type="ECO:0000259" key="12">
    <source>
        <dbReference type="PROSITE" id="PS51163"/>
    </source>
</evidence>
<evidence type="ECO:0000313" key="16">
    <source>
        <dbReference type="Proteomes" id="UP001145145"/>
    </source>
</evidence>
<dbReference type="GO" id="GO:0061710">
    <property type="term" value="F:L-threonylcarbamoyladenylate synthase"/>
    <property type="evidence" value="ECO:0007669"/>
    <property type="project" value="UniProtKB-EC"/>
</dbReference>
<feature type="domain" description="YrdC-like" evidence="12">
    <location>
        <begin position="37"/>
        <end position="223"/>
    </location>
</feature>
<evidence type="ECO:0000256" key="2">
    <source>
        <dbReference type="ARBA" id="ARBA00007663"/>
    </source>
</evidence>
<gene>
    <name evidence="13" type="ORF">Selli1_07630</name>
    <name evidence="14" type="ORF">Selli2_23070</name>
</gene>
<dbReference type="SMART" id="SM00226">
    <property type="entry name" value="LMWPc"/>
    <property type="match status" value="1"/>
</dbReference>
<dbReference type="Gene3D" id="3.90.870.10">
    <property type="entry name" value="DHBP synthase"/>
    <property type="match status" value="1"/>
</dbReference>
<dbReference type="Proteomes" id="UP001145145">
    <property type="component" value="Unassembled WGS sequence"/>
</dbReference>